<dbReference type="PANTHER" id="PTHR11620">
    <property type="entry name" value="60S RIBOSOMAL PROTEIN L23A"/>
    <property type="match status" value="1"/>
</dbReference>
<name>A0A017H4R2_9FUSO</name>
<dbReference type="NCBIfam" id="NF004363">
    <property type="entry name" value="PRK05738.2-4"/>
    <property type="match status" value="1"/>
</dbReference>
<dbReference type="OrthoDB" id="9793353at2"/>
<evidence type="ECO:0000256" key="3">
    <source>
        <dbReference type="ARBA" id="ARBA00022884"/>
    </source>
</evidence>
<dbReference type="PROSITE" id="PS00050">
    <property type="entry name" value="RIBOSOMAL_L23"/>
    <property type="match status" value="1"/>
</dbReference>
<accession>A0A017H4R2</accession>
<dbReference type="GO" id="GO:0005840">
    <property type="term" value="C:ribosome"/>
    <property type="evidence" value="ECO:0007669"/>
    <property type="project" value="UniProtKB-KW"/>
</dbReference>
<dbReference type="Pfam" id="PF00276">
    <property type="entry name" value="Ribosomal_L23"/>
    <property type="match status" value="1"/>
</dbReference>
<keyword evidence="4 6" id="KW-0689">Ribosomal protein</keyword>
<evidence type="ECO:0000256" key="7">
    <source>
        <dbReference type="RuleBase" id="RU003934"/>
    </source>
</evidence>
<comment type="function">
    <text evidence="6">One of the early assembly proteins it binds 23S rRNA. One of the proteins that surrounds the polypeptide exit tunnel on the outside of the ribosome. Forms the main docking site for trigger factor binding to the ribosome.</text>
</comment>
<comment type="caution">
    <text evidence="8">The sequence shown here is derived from an EMBL/GenBank/DDBJ whole genome shotgun (WGS) entry which is preliminary data.</text>
</comment>
<dbReference type="GO" id="GO:0003735">
    <property type="term" value="F:structural constituent of ribosome"/>
    <property type="evidence" value="ECO:0007669"/>
    <property type="project" value="InterPro"/>
</dbReference>
<protein>
    <recommendedName>
        <fullName evidence="6">Large ribosomal subunit protein uL23</fullName>
    </recommendedName>
</protein>
<dbReference type="RefSeq" id="WP_005956208.1">
    <property type="nucleotide sequence ID" value="NZ_AOJP01000008.1"/>
</dbReference>
<keyword evidence="3 6" id="KW-0694">RNA-binding</keyword>
<comment type="similarity">
    <text evidence="1 6 7">Belongs to the universal ribosomal protein uL23 family.</text>
</comment>
<comment type="subunit">
    <text evidence="6">Part of the 50S ribosomal subunit. Contacts protein L29, and trigger factor when it is bound to the ribosome.</text>
</comment>
<evidence type="ECO:0000256" key="1">
    <source>
        <dbReference type="ARBA" id="ARBA00006700"/>
    </source>
</evidence>
<evidence type="ECO:0000256" key="6">
    <source>
        <dbReference type="HAMAP-Rule" id="MF_01369"/>
    </source>
</evidence>
<dbReference type="InterPro" id="IPR013025">
    <property type="entry name" value="Ribosomal_uL23-like"/>
</dbReference>
<dbReference type="AlphaFoldDB" id="A0A017H4R2"/>
<reference evidence="8 9" key="1">
    <citation type="submission" date="2013-08" db="EMBL/GenBank/DDBJ databases">
        <title>An opportunistic ruminal bacterium that causes liver abscesses in cattle.</title>
        <authorList>
            <person name="Benahmed F.H."/>
            <person name="Rasmussen M."/>
            <person name="Harbottle H."/>
            <person name="Soppet D."/>
            <person name="Nagaraja T.G."/>
            <person name="Davidson M."/>
        </authorList>
    </citation>
    <scope>NUCLEOTIDE SEQUENCE [LARGE SCALE GENOMIC DNA]</scope>
    <source>
        <strain evidence="8 9">B35</strain>
    </source>
</reference>
<dbReference type="SUPFAM" id="SSF54189">
    <property type="entry name" value="Ribosomal proteins S24e, L23 and L15e"/>
    <property type="match status" value="1"/>
</dbReference>
<proteinExistence type="inferred from homology"/>
<dbReference type="FunFam" id="3.30.70.330:FF:000001">
    <property type="entry name" value="50S ribosomal protein L23"/>
    <property type="match status" value="1"/>
</dbReference>
<dbReference type="GO" id="GO:0006412">
    <property type="term" value="P:translation"/>
    <property type="evidence" value="ECO:0007669"/>
    <property type="project" value="UniProtKB-UniRule"/>
</dbReference>
<dbReference type="Gene3D" id="3.30.70.330">
    <property type="match status" value="1"/>
</dbReference>
<organism evidence="8 9">
    <name type="scientific">Fusobacterium necrophorum subsp. funduliforme B35</name>
    <dbReference type="NCBI Taxonomy" id="1226633"/>
    <lineage>
        <taxon>Bacteria</taxon>
        <taxon>Fusobacteriati</taxon>
        <taxon>Fusobacteriota</taxon>
        <taxon>Fusobacteriia</taxon>
        <taxon>Fusobacteriales</taxon>
        <taxon>Fusobacteriaceae</taxon>
        <taxon>Fusobacterium</taxon>
    </lineage>
</organism>
<dbReference type="GeneID" id="75076744"/>
<dbReference type="GO" id="GO:0019843">
    <property type="term" value="F:rRNA binding"/>
    <property type="evidence" value="ECO:0007669"/>
    <property type="project" value="UniProtKB-UniRule"/>
</dbReference>
<dbReference type="InterPro" id="IPR001014">
    <property type="entry name" value="Ribosomal_uL23_CS"/>
</dbReference>
<evidence type="ECO:0000256" key="2">
    <source>
        <dbReference type="ARBA" id="ARBA00022730"/>
    </source>
</evidence>
<evidence type="ECO:0000256" key="5">
    <source>
        <dbReference type="ARBA" id="ARBA00023274"/>
    </source>
</evidence>
<sequence length="95" mass="11139">MNAYDIIKKPVITEKSELLRKEYNKYTFEVNPKANKFQIRNAVQELFNVKVLTVATMNYKPVTKRHGMKLYQTSARKKAIVKLAEGHTITYFKEV</sequence>
<gene>
    <name evidence="6" type="primary">rplW</name>
    <name evidence="8" type="ORF">C095_01605</name>
</gene>
<dbReference type="InterPro" id="IPR012678">
    <property type="entry name" value="Ribosomal_uL23/eL15/eS24_sf"/>
</dbReference>
<keyword evidence="5 6" id="KW-0687">Ribonucleoprotein</keyword>
<evidence type="ECO:0000313" key="8">
    <source>
        <dbReference type="EMBL" id="KID50113.1"/>
    </source>
</evidence>
<dbReference type="GO" id="GO:1990904">
    <property type="term" value="C:ribonucleoprotein complex"/>
    <property type="evidence" value="ECO:0007669"/>
    <property type="project" value="UniProtKB-KW"/>
</dbReference>
<dbReference type="HAMAP" id="MF_01369_B">
    <property type="entry name" value="Ribosomal_uL23_B"/>
    <property type="match status" value="1"/>
</dbReference>
<dbReference type="InterPro" id="IPR012677">
    <property type="entry name" value="Nucleotide-bd_a/b_plait_sf"/>
</dbReference>
<keyword evidence="2 6" id="KW-0699">rRNA-binding</keyword>
<dbReference type="PATRIC" id="fig|1226633.4.peg.321"/>
<evidence type="ECO:0000313" key="9">
    <source>
        <dbReference type="Proteomes" id="UP000031184"/>
    </source>
</evidence>
<dbReference type="Proteomes" id="UP000031184">
    <property type="component" value="Unassembled WGS sequence"/>
</dbReference>
<evidence type="ECO:0000256" key="4">
    <source>
        <dbReference type="ARBA" id="ARBA00022980"/>
    </source>
</evidence>
<dbReference type="EMBL" id="AUZI01000008">
    <property type="protein sequence ID" value="KID50113.1"/>
    <property type="molecule type" value="Genomic_DNA"/>
</dbReference>